<dbReference type="GO" id="GO:0008013">
    <property type="term" value="F:beta-catenin binding"/>
    <property type="evidence" value="ECO:0007669"/>
    <property type="project" value="TreeGrafter"/>
</dbReference>
<evidence type="ECO:0000256" key="5">
    <source>
        <dbReference type="PROSITE-ProRule" id="PRU00043"/>
    </source>
</evidence>
<evidence type="ECO:0000256" key="4">
    <source>
        <dbReference type="ARBA" id="ARBA00023136"/>
    </source>
</evidence>
<dbReference type="InterPro" id="IPR039808">
    <property type="entry name" value="Cadherin"/>
</dbReference>
<evidence type="ECO:0000313" key="9">
    <source>
        <dbReference type="RefSeq" id="XP_011385050.2"/>
    </source>
</evidence>
<dbReference type="GO" id="GO:0016342">
    <property type="term" value="C:catenin complex"/>
    <property type="evidence" value="ECO:0007669"/>
    <property type="project" value="TreeGrafter"/>
</dbReference>
<dbReference type="GO" id="GO:0000902">
    <property type="term" value="P:cell morphogenesis"/>
    <property type="evidence" value="ECO:0007669"/>
    <property type="project" value="TreeGrafter"/>
</dbReference>
<comment type="subcellular location">
    <subcellularLocation>
        <location evidence="1">Membrane</location>
    </subcellularLocation>
</comment>
<gene>
    <name evidence="9" type="primary">LOC105310592</name>
</gene>
<dbReference type="Proteomes" id="UP000515202">
    <property type="component" value="Unplaced"/>
</dbReference>
<keyword evidence="6" id="KW-0732">Signal</keyword>
<dbReference type="GO" id="GO:0045296">
    <property type="term" value="F:cadherin binding"/>
    <property type="evidence" value="ECO:0007669"/>
    <property type="project" value="TreeGrafter"/>
</dbReference>
<dbReference type="GO" id="GO:0016339">
    <property type="term" value="P:calcium-dependent cell-cell adhesion via plasma membrane cell adhesion molecules"/>
    <property type="evidence" value="ECO:0007669"/>
    <property type="project" value="TreeGrafter"/>
</dbReference>
<feature type="domain" description="Cadherin" evidence="7">
    <location>
        <begin position="61"/>
        <end position="127"/>
    </location>
</feature>
<dbReference type="GO" id="GO:0007043">
    <property type="term" value="P:cell-cell junction assembly"/>
    <property type="evidence" value="ECO:0007669"/>
    <property type="project" value="TreeGrafter"/>
</dbReference>
<dbReference type="OrthoDB" id="6252479at2759"/>
<reference evidence="9" key="1">
    <citation type="submission" date="2025-08" db="UniProtKB">
        <authorList>
            <consortium name="RefSeq"/>
        </authorList>
    </citation>
    <scope>IDENTIFICATION</scope>
    <source>
        <tissue evidence="9">Kidney</tissue>
    </source>
</reference>
<dbReference type="AlphaFoldDB" id="A0A6P3RS54"/>
<evidence type="ECO:0000256" key="3">
    <source>
        <dbReference type="ARBA" id="ARBA00022837"/>
    </source>
</evidence>
<keyword evidence="4" id="KW-0472">Membrane</keyword>
<name>A0A6P3RS54_PTEVA</name>
<dbReference type="Gene3D" id="2.60.40.60">
    <property type="entry name" value="Cadherins"/>
    <property type="match status" value="2"/>
</dbReference>
<dbReference type="GeneID" id="105310592"/>
<dbReference type="GO" id="GO:0016477">
    <property type="term" value="P:cell migration"/>
    <property type="evidence" value="ECO:0007669"/>
    <property type="project" value="TreeGrafter"/>
</dbReference>
<dbReference type="KEGG" id="pvp:105310592"/>
<proteinExistence type="predicted"/>
<keyword evidence="2" id="KW-0677">Repeat</keyword>
<dbReference type="GO" id="GO:0007156">
    <property type="term" value="P:homophilic cell adhesion via plasma membrane adhesion molecules"/>
    <property type="evidence" value="ECO:0007669"/>
    <property type="project" value="InterPro"/>
</dbReference>
<dbReference type="GO" id="GO:0044331">
    <property type="term" value="P:cell-cell adhesion mediated by cadherin"/>
    <property type="evidence" value="ECO:0007669"/>
    <property type="project" value="TreeGrafter"/>
</dbReference>
<sequence>MLPLLLVSLGILYVNRSLDFETSPKYFLSIECSRKGSSSLSDMTTIVVNITDINEHRPRFPKDLYSVRVLENAFVGDVVLTVSATDEDGPLNSAITYSLVGGNQLGHFDIHPKKGELQVAKALDWEQVSHVGGAQSELIRAE</sequence>
<dbReference type="PANTHER" id="PTHR24027">
    <property type="entry name" value="CADHERIN-23"/>
    <property type="match status" value="1"/>
</dbReference>
<dbReference type="GO" id="GO:0005509">
    <property type="term" value="F:calcium ion binding"/>
    <property type="evidence" value="ECO:0007669"/>
    <property type="project" value="UniProtKB-UniRule"/>
</dbReference>
<dbReference type="Pfam" id="PF00028">
    <property type="entry name" value="Cadherin"/>
    <property type="match status" value="1"/>
</dbReference>
<dbReference type="PROSITE" id="PS50268">
    <property type="entry name" value="CADHERIN_2"/>
    <property type="match status" value="2"/>
</dbReference>
<evidence type="ECO:0000313" key="8">
    <source>
        <dbReference type="Proteomes" id="UP000515202"/>
    </source>
</evidence>
<dbReference type="InterPro" id="IPR015919">
    <property type="entry name" value="Cadherin-like_sf"/>
</dbReference>
<evidence type="ECO:0000259" key="7">
    <source>
        <dbReference type="PROSITE" id="PS50268"/>
    </source>
</evidence>
<feature type="domain" description="Cadherin" evidence="7">
    <location>
        <begin position="8"/>
        <end position="60"/>
    </location>
</feature>
<dbReference type="SUPFAM" id="SSF49313">
    <property type="entry name" value="Cadherin-like"/>
    <property type="match status" value="2"/>
</dbReference>
<dbReference type="GO" id="GO:0034332">
    <property type="term" value="P:adherens junction organization"/>
    <property type="evidence" value="ECO:0007669"/>
    <property type="project" value="TreeGrafter"/>
</dbReference>
<evidence type="ECO:0000256" key="6">
    <source>
        <dbReference type="SAM" id="SignalP"/>
    </source>
</evidence>
<protein>
    <submittedName>
        <fullName evidence="9">Protocadherin Fat 2-like</fullName>
    </submittedName>
</protein>
<dbReference type="InterPro" id="IPR002126">
    <property type="entry name" value="Cadherin-like_dom"/>
</dbReference>
<accession>A0A6P3RS54</accession>
<organism evidence="8 9">
    <name type="scientific">Pteropus vampyrus</name>
    <name type="common">Large flying fox</name>
    <dbReference type="NCBI Taxonomy" id="132908"/>
    <lineage>
        <taxon>Eukaryota</taxon>
        <taxon>Metazoa</taxon>
        <taxon>Chordata</taxon>
        <taxon>Craniata</taxon>
        <taxon>Vertebrata</taxon>
        <taxon>Euteleostomi</taxon>
        <taxon>Mammalia</taxon>
        <taxon>Eutheria</taxon>
        <taxon>Laurasiatheria</taxon>
        <taxon>Chiroptera</taxon>
        <taxon>Yinpterochiroptera</taxon>
        <taxon>Pteropodoidea</taxon>
        <taxon>Pteropodidae</taxon>
        <taxon>Pteropodinae</taxon>
        <taxon>Pteropus</taxon>
    </lineage>
</organism>
<dbReference type="RefSeq" id="XP_011385050.2">
    <property type="nucleotide sequence ID" value="XM_011386748.2"/>
</dbReference>
<dbReference type="PANTHER" id="PTHR24027:SF106">
    <property type="entry name" value="CADHERIN-18"/>
    <property type="match status" value="1"/>
</dbReference>
<dbReference type="CDD" id="cd11304">
    <property type="entry name" value="Cadherin_repeat"/>
    <property type="match status" value="2"/>
</dbReference>
<keyword evidence="3 5" id="KW-0106">Calcium</keyword>
<evidence type="ECO:0000256" key="1">
    <source>
        <dbReference type="ARBA" id="ARBA00004370"/>
    </source>
</evidence>
<feature type="signal peptide" evidence="6">
    <location>
        <begin position="1"/>
        <end position="17"/>
    </location>
</feature>
<dbReference type="PRINTS" id="PR00205">
    <property type="entry name" value="CADHERIN"/>
</dbReference>
<evidence type="ECO:0000256" key="2">
    <source>
        <dbReference type="ARBA" id="ARBA00022737"/>
    </source>
</evidence>
<feature type="chain" id="PRO_5028409082" evidence="6">
    <location>
        <begin position="18"/>
        <end position="142"/>
    </location>
</feature>
<dbReference type="GO" id="GO:0005912">
    <property type="term" value="C:adherens junction"/>
    <property type="evidence" value="ECO:0007669"/>
    <property type="project" value="TreeGrafter"/>
</dbReference>
<keyword evidence="8" id="KW-1185">Reference proteome</keyword>